<proteinExistence type="predicted"/>
<gene>
    <name evidence="2" type="ORF">Afe05nite_60140</name>
</gene>
<name>A0A919J5W8_9ACTN</name>
<evidence type="ECO:0000256" key="1">
    <source>
        <dbReference type="SAM" id="MobiDB-lite"/>
    </source>
</evidence>
<keyword evidence="3" id="KW-1185">Reference proteome</keyword>
<protein>
    <submittedName>
        <fullName evidence="2">Uncharacterized protein</fullName>
    </submittedName>
</protein>
<dbReference type="Pfam" id="PF13830">
    <property type="entry name" value="DUF4192"/>
    <property type="match status" value="1"/>
</dbReference>
<reference evidence="2" key="1">
    <citation type="submission" date="2021-01" db="EMBL/GenBank/DDBJ databases">
        <title>Whole genome shotgun sequence of Actinoplanes ferrugineus NBRC 15555.</title>
        <authorList>
            <person name="Komaki H."/>
            <person name="Tamura T."/>
        </authorList>
    </citation>
    <scope>NUCLEOTIDE SEQUENCE</scope>
    <source>
        <strain evidence="2">NBRC 15555</strain>
    </source>
</reference>
<feature type="compositionally biased region" description="Low complexity" evidence="1">
    <location>
        <begin position="195"/>
        <end position="207"/>
    </location>
</feature>
<comment type="caution">
    <text evidence="2">The sequence shown here is derived from an EMBL/GenBank/DDBJ whole genome shotgun (WGS) entry which is preliminary data.</text>
</comment>
<evidence type="ECO:0000313" key="2">
    <source>
        <dbReference type="EMBL" id="GIE14174.1"/>
    </source>
</evidence>
<feature type="compositionally biased region" description="Basic and acidic residues" evidence="1">
    <location>
        <begin position="208"/>
        <end position="223"/>
    </location>
</feature>
<accession>A0A919J5W8</accession>
<feature type="compositionally biased region" description="Gly residues" evidence="1">
    <location>
        <begin position="160"/>
        <end position="177"/>
    </location>
</feature>
<dbReference type="AlphaFoldDB" id="A0A919J5W8"/>
<organism evidence="2 3">
    <name type="scientific">Paractinoplanes ferrugineus</name>
    <dbReference type="NCBI Taxonomy" id="113564"/>
    <lineage>
        <taxon>Bacteria</taxon>
        <taxon>Bacillati</taxon>
        <taxon>Actinomycetota</taxon>
        <taxon>Actinomycetes</taxon>
        <taxon>Micromonosporales</taxon>
        <taxon>Micromonosporaceae</taxon>
        <taxon>Paractinoplanes</taxon>
    </lineage>
</organism>
<dbReference type="Proteomes" id="UP000598174">
    <property type="component" value="Unassembled WGS sequence"/>
</dbReference>
<feature type="region of interest" description="Disordered" evidence="1">
    <location>
        <begin position="151"/>
        <end position="241"/>
    </location>
</feature>
<dbReference type="EMBL" id="BOMM01000052">
    <property type="protein sequence ID" value="GIE14174.1"/>
    <property type="molecule type" value="Genomic_DNA"/>
</dbReference>
<evidence type="ECO:0000313" key="3">
    <source>
        <dbReference type="Proteomes" id="UP000598174"/>
    </source>
</evidence>
<dbReference type="InterPro" id="IPR025447">
    <property type="entry name" value="DUF4192"/>
</dbReference>
<sequence>MTDPLPDTTYRSPQDLLGAVPYLLGYHPVDEVVAVYLGADHRILAVAAEPIRFSAETLSEHLMLRAPAEPCAQVAVIGYGPPAMRPTLATMGRIIDLFLPLHTLLWVTGSRCVCLLDGCLCPASRGMDINPAISPVAAQLTVDGIVALPSRQAPDHAGRPGPGVAGRDGGRAGGPGTGCHPHWAARRRPGHGQEGPAAHPRAPGPAGDRLDPPRRPRNGVERRVRVHVATRSVAGCDPPRP</sequence>